<dbReference type="InterPro" id="IPR037522">
    <property type="entry name" value="HD_GYP_dom"/>
</dbReference>
<dbReference type="Gene3D" id="1.10.3210.10">
    <property type="entry name" value="Hypothetical protein af1432"/>
    <property type="match status" value="1"/>
</dbReference>
<protein>
    <submittedName>
        <fullName evidence="2">Putative nucleotidyltransferase with HDIG domain</fullName>
    </submittedName>
</protein>
<dbReference type="PANTHER" id="PTHR43155:SF2">
    <property type="entry name" value="CYCLIC DI-GMP PHOSPHODIESTERASE PA4108"/>
    <property type="match status" value="1"/>
</dbReference>
<dbReference type="OrthoDB" id="9804747at2"/>
<dbReference type="InterPro" id="IPR006675">
    <property type="entry name" value="HDIG_dom"/>
</dbReference>
<reference evidence="2 3" key="1">
    <citation type="submission" date="2019-03" db="EMBL/GenBank/DDBJ databases">
        <title>Genomic Encyclopedia of Type Strains, Phase IV (KMG-IV): sequencing the most valuable type-strain genomes for metagenomic binning, comparative biology and taxonomic classification.</title>
        <authorList>
            <person name="Goeker M."/>
        </authorList>
    </citation>
    <scope>NUCLEOTIDE SEQUENCE [LARGE SCALE GENOMIC DNA]</scope>
    <source>
        <strain evidence="2 3">DSM 100013</strain>
    </source>
</reference>
<feature type="domain" description="HD-GYP" evidence="1">
    <location>
        <begin position="113"/>
        <end position="309"/>
    </location>
</feature>
<dbReference type="Pfam" id="PF13487">
    <property type="entry name" value="HD_5"/>
    <property type="match status" value="1"/>
</dbReference>
<dbReference type="EMBL" id="SLYC01000013">
    <property type="protein sequence ID" value="TCQ02740.1"/>
    <property type="molecule type" value="Genomic_DNA"/>
</dbReference>
<dbReference type="CDD" id="cd00077">
    <property type="entry name" value="HDc"/>
    <property type="match status" value="1"/>
</dbReference>
<dbReference type="RefSeq" id="WP_132848274.1">
    <property type="nucleotide sequence ID" value="NZ_CP058648.1"/>
</dbReference>
<keyword evidence="3" id="KW-1185">Reference proteome</keyword>
<organism evidence="2 3">
    <name type="scientific">Serpentinicella alkaliphila</name>
    <dbReference type="NCBI Taxonomy" id="1734049"/>
    <lineage>
        <taxon>Bacteria</taxon>
        <taxon>Bacillati</taxon>
        <taxon>Bacillota</taxon>
        <taxon>Clostridia</taxon>
        <taxon>Peptostreptococcales</taxon>
        <taxon>Natronincolaceae</taxon>
        <taxon>Serpentinicella</taxon>
    </lineage>
</organism>
<dbReference type="PANTHER" id="PTHR43155">
    <property type="entry name" value="CYCLIC DI-GMP PHOSPHODIESTERASE PA4108-RELATED"/>
    <property type="match status" value="1"/>
</dbReference>
<dbReference type="AlphaFoldDB" id="A0A4R2TGM6"/>
<dbReference type="SMART" id="SM00471">
    <property type="entry name" value="HDc"/>
    <property type="match status" value="1"/>
</dbReference>
<keyword evidence="2" id="KW-0808">Transferase</keyword>
<dbReference type="SUPFAM" id="SSF109604">
    <property type="entry name" value="HD-domain/PDEase-like"/>
    <property type="match status" value="1"/>
</dbReference>
<sequence>MPFIPFHMLASGMRLKEDLYNNSGLKLLPKGTFISDNLIEYLNRWDLPAINIENDMEVIDSNIPEESRQISRDQEYDNRYISSTEKVVQFIDGLRGCSKLKLDEIRSVVDEIMQYTDIYRTMDTINRLRQEDKYTYQHCINVSIYSMFIGKWLNLEKSALKKLSYSALLHDIGKERISKNIIQKPGKLTNAEYIEIKKHPIYGYELIRSNTKFSLDIAMGVLQHHEKEDGSGYPLGLSGKSIHLFGKIIAVADIFDAMTSERAYKGKQSPFRTAEQLQENSFGELDPYIVTTFIRKLADFYIGSTVVLNTGEVGQIIMKIPTSPTRPLIKSNEKYIDLSRNSDLFIQDVLSI</sequence>
<evidence type="ECO:0000259" key="1">
    <source>
        <dbReference type="PROSITE" id="PS51832"/>
    </source>
</evidence>
<name>A0A4R2TGM6_9FIRM</name>
<evidence type="ECO:0000313" key="2">
    <source>
        <dbReference type="EMBL" id="TCQ02740.1"/>
    </source>
</evidence>
<dbReference type="PROSITE" id="PS51832">
    <property type="entry name" value="HD_GYP"/>
    <property type="match status" value="1"/>
</dbReference>
<gene>
    <name evidence="2" type="ORF">EDD79_101321</name>
</gene>
<dbReference type="GO" id="GO:0016740">
    <property type="term" value="F:transferase activity"/>
    <property type="evidence" value="ECO:0007669"/>
    <property type="project" value="UniProtKB-KW"/>
</dbReference>
<evidence type="ECO:0000313" key="3">
    <source>
        <dbReference type="Proteomes" id="UP000295504"/>
    </source>
</evidence>
<accession>A0A4R2TGM6</accession>
<comment type="caution">
    <text evidence="2">The sequence shown here is derived from an EMBL/GenBank/DDBJ whole genome shotgun (WGS) entry which is preliminary data.</text>
</comment>
<proteinExistence type="predicted"/>
<dbReference type="Proteomes" id="UP000295504">
    <property type="component" value="Unassembled WGS sequence"/>
</dbReference>
<dbReference type="InterPro" id="IPR003607">
    <property type="entry name" value="HD/PDEase_dom"/>
</dbReference>
<dbReference type="NCBIfam" id="TIGR00277">
    <property type="entry name" value="HDIG"/>
    <property type="match status" value="1"/>
</dbReference>